<dbReference type="EMBL" id="CP146369">
    <property type="protein sequence ID" value="WWT53460.1"/>
    <property type="molecule type" value="Genomic_DNA"/>
</dbReference>
<evidence type="ECO:0000313" key="2">
    <source>
        <dbReference type="EMBL" id="WWT53460.1"/>
    </source>
</evidence>
<evidence type="ECO:0000256" key="1">
    <source>
        <dbReference type="ARBA" id="ARBA00006484"/>
    </source>
</evidence>
<dbReference type="InterPro" id="IPR036291">
    <property type="entry name" value="NAD(P)-bd_dom_sf"/>
</dbReference>
<protein>
    <submittedName>
        <fullName evidence="2">SDR family oxidoreductase</fullName>
    </submittedName>
</protein>
<name>A0ABZ2I749_9CAUL</name>
<dbReference type="PANTHER" id="PTHR42760:SF78">
    <property type="entry name" value="3-OXOACYL-[ACYL-CARRIER-PROTEIN] REDUCTASE [NADH]"/>
    <property type="match status" value="1"/>
</dbReference>
<dbReference type="Pfam" id="PF13561">
    <property type="entry name" value="adh_short_C2"/>
    <property type="match status" value="1"/>
</dbReference>
<dbReference type="PRINTS" id="PR00081">
    <property type="entry name" value="GDHRDH"/>
</dbReference>
<sequence length="241" mass="24770">MALGADLAVHDISEDAPAKYGEFPNLTAVADSMTTPSARAVAVTGDISQEDAVRAMVAKAEAALGPITILVNCAGGDIGAQGGKPDPNTALNFLLEDVQAIVNRNLIGTMLMSRAVAPGMAARQAGTIINISTVSAHMGAANETAYACAKAAVVHYTRCLAAELRTSGVRVNAVSPGPAKTARFLATRTVDPIMMEEGPSLNRYAVAEEIADVVGFLASEQSRFVSGQVLRVDGGANLFAA</sequence>
<proteinExistence type="inferred from homology"/>
<dbReference type="InterPro" id="IPR002347">
    <property type="entry name" value="SDR_fam"/>
</dbReference>
<organism evidence="2 3">
    <name type="scientific">Brevundimonas olei</name>
    <dbReference type="NCBI Taxonomy" id="657642"/>
    <lineage>
        <taxon>Bacteria</taxon>
        <taxon>Pseudomonadati</taxon>
        <taxon>Pseudomonadota</taxon>
        <taxon>Alphaproteobacteria</taxon>
        <taxon>Caulobacterales</taxon>
        <taxon>Caulobacteraceae</taxon>
        <taxon>Brevundimonas</taxon>
    </lineage>
</organism>
<reference evidence="2 3" key="1">
    <citation type="submission" date="2024-02" db="EMBL/GenBank/DDBJ databases">
        <title>Distribution and functional of Brevundimonas-related endobacteria within Verticillium dahliae.</title>
        <authorList>
            <person name="Zeng H."/>
        </authorList>
    </citation>
    <scope>NUCLEOTIDE SEQUENCE [LARGE SCALE GENOMIC DNA]</scope>
    <source>
        <strain evidence="2 3">TRM 44200</strain>
    </source>
</reference>
<accession>A0ABZ2I749</accession>
<keyword evidence="3" id="KW-1185">Reference proteome</keyword>
<dbReference type="PRINTS" id="PR00080">
    <property type="entry name" value="SDRFAMILY"/>
</dbReference>
<comment type="similarity">
    <text evidence="1">Belongs to the short-chain dehydrogenases/reductases (SDR) family.</text>
</comment>
<evidence type="ECO:0000313" key="3">
    <source>
        <dbReference type="Proteomes" id="UP001363460"/>
    </source>
</evidence>
<dbReference type="Proteomes" id="UP001363460">
    <property type="component" value="Chromosome"/>
</dbReference>
<dbReference type="SUPFAM" id="SSF51735">
    <property type="entry name" value="NAD(P)-binding Rossmann-fold domains"/>
    <property type="match status" value="1"/>
</dbReference>
<dbReference type="PANTHER" id="PTHR42760">
    <property type="entry name" value="SHORT-CHAIN DEHYDROGENASES/REDUCTASES FAMILY MEMBER"/>
    <property type="match status" value="1"/>
</dbReference>
<dbReference type="Gene3D" id="3.40.50.720">
    <property type="entry name" value="NAD(P)-binding Rossmann-like Domain"/>
    <property type="match status" value="1"/>
</dbReference>
<gene>
    <name evidence="2" type="ORF">V8J38_09270</name>
</gene>